<evidence type="ECO:0000256" key="2">
    <source>
        <dbReference type="SAM" id="Phobius"/>
    </source>
</evidence>
<name>A0A8J7Q7X2_9BACT</name>
<dbReference type="InterPro" id="IPR018392">
    <property type="entry name" value="LysM"/>
</dbReference>
<organism evidence="4 5">
    <name type="scientific">Acanthopleuribacter pedis</name>
    <dbReference type="NCBI Taxonomy" id="442870"/>
    <lineage>
        <taxon>Bacteria</taxon>
        <taxon>Pseudomonadati</taxon>
        <taxon>Acidobacteriota</taxon>
        <taxon>Holophagae</taxon>
        <taxon>Acanthopleuribacterales</taxon>
        <taxon>Acanthopleuribacteraceae</taxon>
        <taxon>Acanthopleuribacter</taxon>
    </lineage>
</organism>
<evidence type="ECO:0000259" key="3">
    <source>
        <dbReference type="PROSITE" id="PS51782"/>
    </source>
</evidence>
<dbReference type="EMBL" id="JAFREP010000008">
    <property type="protein sequence ID" value="MBO1319014.1"/>
    <property type="molecule type" value="Genomic_DNA"/>
</dbReference>
<gene>
    <name evidence="4" type="ORF">J3U88_11145</name>
</gene>
<comment type="caution">
    <text evidence="4">The sequence shown here is derived from an EMBL/GenBank/DDBJ whole genome shotgun (WGS) entry which is preliminary data.</text>
</comment>
<dbReference type="Gene3D" id="3.10.350.10">
    <property type="entry name" value="LysM domain"/>
    <property type="match status" value="1"/>
</dbReference>
<evidence type="ECO:0000256" key="1">
    <source>
        <dbReference type="SAM" id="MobiDB-lite"/>
    </source>
</evidence>
<dbReference type="CDD" id="cd00118">
    <property type="entry name" value="LysM"/>
    <property type="match status" value="1"/>
</dbReference>
<dbReference type="PANTHER" id="PTHR33734">
    <property type="entry name" value="LYSM DOMAIN-CONTAINING GPI-ANCHORED PROTEIN 2"/>
    <property type="match status" value="1"/>
</dbReference>
<dbReference type="Pfam" id="PF01476">
    <property type="entry name" value="LysM"/>
    <property type="match status" value="1"/>
</dbReference>
<protein>
    <submittedName>
        <fullName evidence="4">LysM peptidoglycan-binding domain-containing protein</fullName>
    </submittedName>
</protein>
<feature type="compositionally biased region" description="Low complexity" evidence="1">
    <location>
        <begin position="67"/>
        <end position="76"/>
    </location>
</feature>
<dbReference type="AlphaFoldDB" id="A0A8J7Q7X2"/>
<dbReference type="PROSITE" id="PS51782">
    <property type="entry name" value="LYSM"/>
    <property type="match status" value="1"/>
</dbReference>
<evidence type="ECO:0000313" key="5">
    <source>
        <dbReference type="Proteomes" id="UP000664417"/>
    </source>
</evidence>
<feature type="transmembrane region" description="Helical" evidence="2">
    <location>
        <begin position="105"/>
        <end position="129"/>
    </location>
</feature>
<feature type="compositionally biased region" description="Basic and acidic residues" evidence="1">
    <location>
        <begin position="39"/>
        <end position="48"/>
    </location>
</feature>
<keyword evidence="2" id="KW-0812">Transmembrane</keyword>
<dbReference type="InterPro" id="IPR036779">
    <property type="entry name" value="LysM_dom_sf"/>
</dbReference>
<keyword evidence="2" id="KW-0472">Membrane</keyword>
<evidence type="ECO:0000313" key="4">
    <source>
        <dbReference type="EMBL" id="MBO1319014.1"/>
    </source>
</evidence>
<reference evidence="4" key="1">
    <citation type="submission" date="2021-03" db="EMBL/GenBank/DDBJ databases">
        <authorList>
            <person name="Wang G."/>
        </authorList>
    </citation>
    <scope>NUCLEOTIDE SEQUENCE</scope>
    <source>
        <strain evidence="4">KCTC 12899</strain>
    </source>
</reference>
<dbReference type="SUPFAM" id="SSF54106">
    <property type="entry name" value="LysM domain"/>
    <property type="match status" value="1"/>
</dbReference>
<feature type="region of interest" description="Disordered" evidence="1">
    <location>
        <begin position="1"/>
        <end position="83"/>
    </location>
</feature>
<proteinExistence type="predicted"/>
<dbReference type="SMART" id="SM00257">
    <property type="entry name" value="LysM"/>
    <property type="match status" value="2"/>
</dbReference>
<dbReference type="PANTHER" id="PTHR33734:SF22">
    <property type="entry name" value="MEMBRANE-BOUND LYTIC MUREIN TRANSGLYCOSYLASE D"/>
    <property type="match status" value="1"/>
</dbReference>
<keyword evidence="2" id="KW-1133">Transmembrane helix</keyword>
<accession>A0A8J7Q7X2</accession>
<dbReference type="Proteomes" id="UP000664417">
    <property type="component" value="Unassembled WGS sequence"/>
</dbReference>
<dbReference type="RefSeq" id="WP_207858835.1">
    <property type="nucleotide sequence ID" value="NZ_JAFREP010000008.1"/>
</dbReference>
<dbReference type="GO" id="GO:0008932">
    <property type="term" value="F:lytic endotransglycosylase activity"/>
    <property type="evidence" value="ECO:0007669"/>
    <property type="project" value="TreeGrafter"/>
</dbReference>
<keyword evidence="5" id="KW-1185">Reference proteome</keyword>
<feature type="domain" description="LysM" evidence="3">
    <location>
        <begin position="249"/>
        <end position="292"/>
    </location>
</feature>
<sequence length="293" mass="31909">MSHPEFSTEPFFYEGAGERKQKRPHAQTGAEPAAEEDAWERPLKRVPLDEPPSEPLVIEPLQPIAPAPVTEPTAEPAKARRRGGGLSAVMSRFRISEAPGAFKNAWFLSHAASFLLGFLFCGIIAFLAMPAPNPPATEPALNTALPPLGDLPATVVEADPPREPELETAAAQAASTNQTAQSEPVATPAFTPNTKASALWKPHRIRPGETIRNLSAKYDVEEREIFMHNGGRFIPRVGKTIMLPSRSFKVHTVRRGDSLHVIARKYETDVASLQELNGLKSTSIKVGLPLRIL</sequence>